<comment type="caution">
    <text evidence="5">The sequence shown here is derived from an EMBL/GenBank/DDBJ whole genome shotgun (WGS) entry which is preliminary data.</text>
</comment>
<sequence length="143" mass="16325">MTVLFYLNNVTGGGETVFPVADNRTYDEMSLIQDNVDLRDTRRHCDKGNLRVKPRQGTAVFWYNYLPDGQGWVGDVDDYSLHGGCLVTRGTKWIANNWINVDPSRARQALFQQEMARLAREGGADSQPEWALDRAYRDARVEL</sequence>
<accession>A0ABQ9U225</accession>
<reference evidence="5 6" key="1">
    <citation type="submission" date="2023-05" db="EMBL/GenBank/DDBJ databases">
        <title>B98-5 Cell Line De Novo Hybrid Assembly: An Optical Mapping Approach.</title>
        <authorList>
            <person name="Kananen K."/>
            <person name="Auerbach J.A."/>
            <person name="Kautto E."/>
            <person name="Blachly J.S."/>
        </authorList>
    </citation>
    <scope>NUCLEOTIDE SEQUENCE [LARGE SCALE GENOMIC DNA]</scope>
    <source>
        <strain evidence="5">B95-8</strain>
        <tissue evidence="5">Cell line</tissue>
    </source>
</reference>
<protein>
    <submittedName>
        <fullName evidence="5">Transmembrane prolyl 4-hydroxylase</fullName>
    </submittedName>
</protein>
<name>A0ABQ9U225_SAGOE</name>
<keyword evidence="5" id="KW-0472">Membrane</keyword>
<evidence type="ECO:0000313" key="6">
    <source>
        <dbReference type="Proteomes" id="UP001266305"/>
    </source>
</evidence>
<keyword evidence="1" id="KW-0479">Metal-binding</keyword>
<keyword evidence="6" id="KW-1185">Reference proteome</keyword>
<proteinExistence type="predicted"/>
<keyword evidence="5" id="KW-0812">Transmembrane</keyword>
<dbReference type="EMBL" id="JASSZA010000016">
    <property type="protein sequence ID" value="KAK2091112.1"/>
    <property type="molecule type" value="Genomic_DNA"/>
</dbReference>
<dbReference type="PROSITE" id="PS51471">
    <property type="entry name" value="FE2OG_OXY"/>
    <property type="match status" value="1"/>
</dbReference>
<evidence type="ECO:0000259" key="4">
    <source>
        <dbReference type="PROSITE" id="PS51471"/>
    </source>
</evidence>
<evidence type="ECO:0000256" key="1">
    <source>
        <dbReference type="ARBA" id="ARBA00022723"/>
    </source>
</evidence>
<dbReference type="Proteomes" id="UP001266305">
    <property type="component" value="Unassembled WGS sequence"/>
</dbReference>
<feature type="domain" description="Fe2OG dioxygenase" evidence="4">
    <location>
        <begin position="1"/>
        <end position="101"/>
    </location>
</feature>
<gene>
    <name evidence="5" type="primary">P4HTM_2</name>
    <name evidence="5" type="ORF">P7K49_030396</name>
</gene>
<dbReference type="InterPro" id="IPR045054">
    <property type="entry name" value="P4HA-like"/>
</dbReference>
<keyword evidence="3" id="KW-0408">Iron</keyword>
<evidence type="ECO:0000313" key="5">
    <source>
        <dbReference type="EMBL" id="KAK2091112.1"/>
    </source>
</evidence>
<dbReference type="PANTHER" id="PTHR10869">
    <property type="entry name" value="PROLYL 4-HYDROXYLASE ALPHA SUBUNIT"/>
    <property type="match status" value="1"/>
</dbReference>
<evidence type="ECO:0000256" key="2">
    <source>
        <dbReference type="ARBA" id="ARBA00022896"/>
    </source>
</evidence>
<dbReference type="Gene3D" id="2.60.120.620">
    <property type="entry name" value="q2cbj1_9rhob like domain"/>
    <property type="match status" value="1"/>
</dbReference>
<dbReference type="Pfam" id="PF13640">
    <property type="entry name" value="2OG-FeII_Oxy_3"/>
    <property type="match status" value="1"/>
</dbReference>
<dbReference type="PANTHER" id="PTHR10869:SF246">
    <property type="entry name" value="TRANSMEMBRANE PROLYL 4-HYDROXYLASE"/>
    <property type="match status" value="1"/>
</dbReference>
<dbReference type="InterPro" id="IPR044862">
    <property type="entry name" value="Pro_4_hyd_alph_FE2OG_OXY"/>
</dbReference>
<keyword evidence="2" id="KW-0847">Vitamin C</keyword>
<evidence type="ECO:0000256" key="3">
    <source>
        <dbReference type="ARBA" id="ARBA00023004"/>
    </source>
</evidence>
<organism evidence="5 6">
    <name type="scientific">Saguinus oedipus</name>
    <name type="common">Cotton-top tamarin</name>
    <name type="synonym">Oedipomidas oedipus</name>
    <dbReference type="NCBI Taxonomy" id="9490"/>
    <lineage>
        <taxon>Eukaryota</taxon>
        <taxon>Metazoa</taxon>
        <taxon>Chordata</taxon>
        <taxon>Craniata</taxon>
        <taxon>Vertebrata</taxon>
        <taxon>Euteleostomi</taxon>
        <taxon>Mammalia</taxon>
        <taxon>Eutheria</taxon>
        <taxon>Euarchontoglires</taxon>
        <taxon>Primates</taxon>
        <taxon>Haplorrhini</taxon>
        <taxon>Platyrrhini</taxon>
        <taxon>Cebidae</taxon>
        <taxon>Callitrichinae</taxon>
        <taxon>Saguinus</taxon>
    </lineage>
</organism>
<dbReference type="InterPro" id="IPR005123">
    <property type="entry name" value="Oxoglu/Fe-dep_dioxygenase_dom"/>
</dbReference>